<feature type="transmembrane region" description="Helical" evidence="6">
    <location>
        <begin position="365"/>
        <end position="384"/>
    </location>
</feature>
<evidence type="ECO:0000256" key="3">
    <source>
        <dbReference type="ARBA" id="ARBA00022692"/>
    </source>
</evidence>
<dbReference type="CDD" id="cd17474">
    <property type="entry name" value="MFS_YfmO_like"/>
    <property type="match status" value="1"/>
</dbReference>
<evidence type="ECO:0000313" key="9">
    <source>
        <dbReference type="Proteomes" id="UP000656813"/>
    </source>
</evidence>
<feature type="transmembrane region" description="Helical" evidence="6">
    <location>
        <begin position="336"/>
        <end position="353"/>
    </location>
</feature>
<dbReference type="RefSeq" id="WP_188496214.1">
    <property type="nucleotide sequence ID" value="NZ_BMFV01000004.1"/>
</dbReference>
<evidence type="ECO:0000256" key="6">
    <source>
        <dbReference type="SAM" id="Phobius"/>
    </source>
</evidence>
<comment type="caution">
    <text evidence="8">The sequence shown here is derived from an EMBL/GenBank/DDBJ whole genome shotgun (WGS) entry which is preliminary data.</text>
</comment>
<feature type="domain" description="Major facilitator superfamily (MFS) profile" evidence="7">
    <location>
        <begin position="18"/>
        <end position="389"/>
    </location>
</feature>
<feature type="transmembrane region" description="Helical" evidence="6">
    <location>
        <begin position="56"/>
        <end position="76"/>
    </location>
</feature>
<dbReference type="PANTHER" id="PTHR43683:SF1">
    <property type="entry name" value="MULTIDRUG EFFLUX PROTEIN YFMO"/>
    <property type="match status" value="1"/>
</dbReference>
<feature type="transmembrane region" description="Helical" evidence="6">
    <location>
        <begin position="214"/>
        <end position="234"/>
    </location>
</feature>
<keyword evidence="9" id="KW-1185">Reference proteome</keyword>
<accession>A0A8J3ELQ4</accession>
<dbReference type="Gene3D" id="1.20.1250.20">
    <property type="entry name" value="MFS general substrate transporter like domains"/>
    <property type="match status" value="1"/>
</dbReference>
<sequence length="393" mass="41562">MSTQSKHQKVNPFHQPKSAYAVAFACVVAFMGIGLVDPILKSIGEELHATASQVELLFTSYMLVTGVAMLITGFISSRIGPKATILVGLLLIIIFAFLGGISDTVGQIVGFRAGWGLGNALFISTALAAIVSVATGGAESAIILYEAALGLGMAVGPLVGGTLGSFSWRGPFFGVSVLMAIGFIAILVLLKGVPKPKQKTSIVAPFVALKHRGLLSLGITALLYNFGFFTLLAYSPFVLSLDAIHVGYVFFFWGVLLAICSVFVAPKLERKFGVAPTLYGIFILFGLDLIFMAIFTNSEATVIGLIIIAGAFLGINNTLITTAVMEVSPVERGVASSAYSFVRFVGGAIAPWLAGKLAEWYNPHIPFLVGGIIVFLAMVTLTIGKRDLNKMRA</sequence>
<dbReference type="PANTHER" id="PTHR43683">
    <property type="entry name" value="MULTIDRUG EFFLUX PROTEIN YFMO"/>
    <property type="match status" value="1"/>
</dbReference>
<dbReference type="InterPro" id="IPR001958">
    <property type="entry name" value="Tet-R_TetA/multi-R_MdtG-like"/>
</dbReference>
<keyword evidence="3 6" id="KW-0812">Transmembrane</keyword>
<organism evidence="8 9">
    <name type="scientific">Pullulanibacillus pueri</name>
    <dbReference type="NCBI Taxonomy" id="1437324"/>
    <lineage>
        <taxon>Bacteria</taxon>
        <taxon>Bacillati</taxon>
        <taxon>Bacillota</taxon>
        <taxon>Bacilli</taxon>
        <taxon>Bacillales</taxon>
        <taxon>Sporolactobacillaceae</taxon>
        <taxon>Pullulanibacillus</taxon>
    </lineage>
</organism>
<feature type="transmembrane region" description="Helical" evidence="6">
    <location>
        <begin position="246"/>
        <end position="265"/>
    </location>
</feature>
<feature type="transmembrane region" description="Helical" evidence="6">
    <location>
        <begin position="20"/>
        <end position="36"/>
    </location>
</feature>
<dbReference type="InterPro" id="IPR011701">
    <property type="entry name" value="MFS"/>
</dbReference>
<feature type="transmembrane region" description="Helical" evidence="6">
    <location>
        <begin position="302"/>
        <end position="324"/>
    </location>
</feature>
<comment type="subcellular location">
    <subcellularLocation>
        <location evidence="1">Cell membrane</location>
        <topology evidence="1">Multi-pass membrane protein</topology>
    </subcellularLocation>
</comment>
<dbReference type="Proteomes" id="UP000656813">
    <property type="component" value="Unassembled WGS sequence"/>
</dbReference>
<dbReference type="Pfam" id="PF07690">
    <property type="entry name" value="MFS_1"/>
    <property type="match status" value="1"/>
</dbReference>
<evidence type="ECO:0000259" key="7">
    <source>
        <dbReference type="PROSITE" id="PS50850"/>
    </source>
</evidence>
<dbReference type="InterPro" id="IPR053200">
    <property type="entry name" value="YfmO-like"/>
</dbReference>
<keyword evidence="4 6" id="KW-1133">Transmembrane helix</keyword>
<evidence type="ECO:0000256" key="5">
    <source>
        <dbReference type="ARBA" id="ARBA00023136"/>
    </source>
</evidence>
<dbReference type="InterPro" id="IPR036259">
    <property type="entry name" value="MFS_trans_sf"/>
</dbReference>
<dbReference type="PRINTS" id="PR01035">
    <property type="entry name" value="TCRTETA"/>
</dbReference>
<evidence type="ECO:0000256" key="4">
    <source>
        <dbReference type="ARBA" id="ARBA00022989"/>
    </source>
</evidence>
<evidence type="ECO:0000313" key="8">
    <source>
        <dbReference type="EMBL" id="GGH77381.1"/>
    </source>
</evidence>
<feature type="transmembrane region" description="Helical" evidence="6">
    <location>
        <begin position="113"/>
        <end position="135"/>
    </location>
</feature>
<name>A0A8J3ELQ4_9BACL</name>
<proteinExistence type="predicted"/>
<dbReference type="SUPFAM" id="SSF103473">
    <property type="entry name" value="MFS general substrate transporter"/>
    <property type="match status" value="1"/>
</dbReference>
<dbReference type="AlphaFoldDB" id="A0A8J3ELQ4"/>
<gene>
    <name evidence="8" type="primary">yfmO</name>
    <name evidence="8" type="ORF">GCM10007096_09200</name>
</gene>
<feature type="transmembrane region" description="Helical" evidence="6">
    <location>
        <begin position="277"/>
        <end position="296"/>
    </location>
</feature>
<evidence type="ECO:0000256" key="1">
    <source>
        <dbReference type="ARBA" id="ARBA00004651"/>
    </source>
</evidence>
<feature type="transmembrane region" description="Helical" evidence="6">
    <location>
        <begin position="142"/>
        <end position="166"/>
    </location>
</feature>
<feature type="transmembrane region" description="Helical" evidence="6">
    <location>
        <begin position="83"/>
        <end position="101"/>
    </location>
</feature>
<dbReference type="GO" id="GO:0022857">
    <property type="term" value="F:transmembrane transporter activity"/>
    <property type="evidence" value="ECO:0007669"/>
    <property type="project" value="InterPro"/>
</dbReference>
<evidence type="ECO:0000256" key="2">
    <source>
        <dbReference type="ARBA" id="ARBA00022448"/>
    </source>
</evidence>
<reference evidence="8" key="1">
    <citation type="journal article" date="2014" name="Int. J. Syst. Evol. Microbiol.">
        <title>Complete genome sequence of Corynebacterium casei LMG S-19264T (=DSM 44701T), isolated from a smear-ripened cheese.</title>
        <authorList>
            <consortium name="US DOE Joint Genome Institute (JGI-PGF)"/>
            <person name="Walter F."/>
            <person name="Albersmeier A."/>
            <person name="Kalinowski J."/>
            <person name="Ruckert C."/>
        </authorList>
    </citation>
    <scope>NUCLEOTIDE SEQUENCE</scope>
    <source>
        <strain evidence="8">CGMCC 1.12777</strain>
    </source>
</reference>
<dbReference type="InterPro" id="IPR020846">
    <property type="entry name" value="MFS_dom"/>
</dbReference>
<feature type="transmembrane region" description="Helical" evidence="6">
    <location>
        <begin position="172"/>
        <end position="193"/>
    </location>
</feature>
<dbReference type="PROSITE" id="PS50850">
    <property type="entry name" value="MFS"/>
    <property type="match status" value="1"/>
</dbReference>
<reference evidence="8" key="2">
    <citation type="submission" date="2020-09" db="EMBL/GenBank/DDBJ databases">
        <authorList>
            <person name="Sun Q."/>
            <person name="Zhou Y."/>
        </authorList>
    </citation>
    <scope>NUCLEOTIDE SEQUENCE</scope>
    <source>
        <strain evidence="8">CGMCC 1.12777</strain>
    </source>
</reference>
<keyword evidence="5 6" id="KW-0472">Membrane</keyword>
<dbReference type="EMBL" id="BMFV01000004">
    <property type="protein sequence ID" value="GGH77381.1"/>
    <property type="molecule type" value="Genomic_DNA"/>
</dbReference>
<protein>
    <submittedName>
        <fullName evidence="8">Multidrug efflux protein YfmO</fullName>
    </submittedName>
</protein>
<dbReference type="GO" id="GO:0005886">
    <property type="term" value="C:plasma membrane"/>
    <property type="evidence" value="ECO:0007669"/>
    <property type="project" value="UniProtKB-SubCell"/>
</dbReference>
<keyword evidence="2" id="KW-0813">Transport</keyword>